<reference evidence="9 10" key="1">
    <citation type="submission" date="2018-02" db="EMBL/GenBank/DDBJ databases">
        <title>Comparative genomes isolates from brazilian mangrove.</title>
        <authorList>
            <person name="Araujo J.E."/>
            <person name="Taketani R.G."/>
            <person name="Silva M.C.P."/>
            <person name="Loureco M.V."/>
            <person name="Andreote F.D."/>
        </authorList>
    </citation>
    <scope>NUCLEOTIDE SEQUENCE [LARGE SCALE GENOMIC DNA]</scope>
    <source>
        <strain evidence="9 10">HEX-2 MGV</strain>
    </source>
</reference>
<dbReference type="Pfam" id="PF23024">
    <property type="entry name" value="AMP-dom_DIP2-like"/>
    <property type="match status" value="1"/>
</dbReference>
<dbReference type="Gene3D" id="3.40.50.12780">
    <property type="entry name" value="N-terminal domain of ligase-like"/>
    <property type="match status" value="1"/>
</dbReference>
<keyword evidence="3 9" id="KW-0436">Ligase</keyword>
<comment type="similarity">
    <text evidence="2">Belongs to the ATP-dependent AMP-binding enzyme family.</text>
</comment>
<evidence type="ECO:0000256" key="6">
    <source>
        <dbReference type="ARBA" id="ARBA00023098"/>
    </source>
</evidence>
<evidence type="ECO:0000256" key="5">
    <source>
        <dbReference type="ARBA" id="ARBA00022898"/>
    </source>
</evidence>
<evidence type="ECO:0000313" key="9">
    <source>
        <dbReference type="EMBL" id="PQO26095.1"/>
    </source>
</evidence>
<dbReference type="Gene3D" id="3.30.300.30">
    <property type="match status" value="1"/>
</dbReference>
<dbReference type="Pfam" id="PF00550">
    <property type="entry name" value="PP-binding"/>
    <property type="match status" value="1"/>
</dbReference>
<keyword evidence="7" id="KW-0472">Membrane</keyword>
<dbReference type="Gene3D" id="3.90.1150.10">
    <property type="entry name" value="Aspartate Aminotransferase, domain 1"/>
    <property type="match status" value="1"/>
</dbReference>
<accession>A0A2S8F1N9</accession>
<dbReference type="Proteomes" id="UP000240009">
    <property type="component" value="Unassembled WGS sequence"/>
</dbReference>
<feature type="transmembrane region" description="Helical" evidence="7">
    <location>
        <begin position="78"/>
        <end position="96"/>
    </location>
</feature>
<dbReference type="SUPFAM" id="SSF56801">
    <property type="entry name" value="Acetyl-CoA synthetase-like"/>
    <property type="match status" value="1"/>
</dbReference>
<comment type="cofactor">
    <cofactor evidence="1">
        <name>pyridoxal 5'-phosphate</name>
        <dbReference type="ChEBI" id="CHEBI:597326"/>
    </cofactor>
</comment>
<evidence type="ECO:0000313" key="10">
    <source>
        <dbReference type="Proteomes" id="UP000240009"/>
    </source>
</evidence>
<dbReference type="CDD" id="cd06454">
    <property type="entry name" value="KBL_like"/>
    <property type="match status" value="1"/>
</dbReference>
<dbReference type="PROSITE" id="PS50075">
    <property type="entry name" value="CARRIER"/>
    <property type="match status" value="1"/>
</dbReference>
<organism evidence="9 10">
    <name type="scientific">Blastopirellula marina</name>
    <dbReference type="NCBI Taxonomy" id="124"/>
    <lineage>
        <taxon>Bacteria</taxon>
        <taxon>Pseudomonadati</taxon>
        <taxon>Planctomycetota</taxon>
        <taxon>Planctomycetia</taxon>
        <taxon>Pirellulales</taxon>
        <taxon>Pirellulaceae</taxon>
        <taxon>Blastopirellula</taxon>
    </lineage>
</organism>
<dbReference type="GO" id="GO:0016874">
    <property type="term" value="F:ligase activity"/>
    <property type="evidence" value="ECO:0007669"/>
    <property type="project" value="UniProtKB-KW"/>
</dbReference>
<dbReference type="InterPro" id="IPR025110">
    <property type="entry name" value="AMP-bd_C"/>
</dbReference>
<evidence type="ECO:0000256" key="2">
    <source>
        <dbReference type="ARBA" id="ARBA00006432"/>
    </source>
</evidence>
<dbReference type="Pfam" id="PF00501">
    <property type="entry name" value="AMP-binding"/>
    <property type="match status" value="1"/>
</dbReference>
<gene>
    <name evidence="9" type="ORF">C5Y96_21845</name>
</gene>
<dbReference type="GO" id="GO:0030170">
    <property type="term" value="F:pyridoxal phosphate binding"/>
    <property type="evidence" value="ECO:0007669"/>
    <property type="project" value="InterPro"/>
</dbReference>
<protein>
    <submittedName>
        <fullName evidence="9">Fatty acyl-AMP ligase</fullName>
    </submittedName>
</protein>
<dbReference type="PANTHER" id="PTHR22754:SF32">
    <property type="entry name" value="DISCO-INTERACTING PROTEIN 2"/>
    <property type="match status" value="1"/>
</dbReference>
<evidence type="ECO:0000259" key="8">
    <source>
        <dbReference type="PROSITE" id="PS50075"/>
    </source>
</evidence>
<dbReference type="SUPFAM" id="SSF47336">
    <property type="entry name" value="ACP-like"/>
    <property type="match status" value="1"/>
</dbReference>
<evidence type="ECO:0000256" key="4">
    <source>
        <dbReference type="ARBA" id="ARBA00022832"/>
    </source>
</evidence>
<dbReference type="InterPro" id="IPR015424">
    <property type="entry name" value="PyrdxlP-dep_Trfase"/>
</dbReference>
<dbReference type="InterPro" id="IPR004839">
    <property type="entry name" value="Aminotransferase_I/II_large"/>
</dbReference>
<name>A0A2S8F1N9_9BACT</name>
<dbReference type="EMBL" id="PUIA01000069">
    <property type="protein sequence ID" value="PQO26095.1"/>
    <property type="molecule type" value="Genomic_DNA"/>
</dbReference>
<dbReference type="PROSITE" id="PS00599">
    <property type="entry name" value="AA_TRANSFER_CLASS_2"/>
    <property type="match status" value="1"/>
</dbReference>
<dbReference type="PANTHER" id="PTHR22754">
    <property type="entry name" value="DISCO-INTERACTING PROTEIN 2 DIP2 -RELATED"/>
    <property type="match status" value="1"/>
</dbReference>
<dbReference type="InterPro" id="IPR009081">
    <property type="entry name" value="PP-bd_ACP"/>
</dbReference>
<evidence type="ECO:0000256" key="3">
    <source>
        <dbReference type="ARBA" id="ARBA00022598"/>
    </source>
</evidence>
<evidence type="ECO:0000256" key="1">
    <source>
        <dbReference type="ARBA" id="ARBA00001933"/>
    </source>
</evidence>
<comment type="caution">
    <text evidence="9">The sequence shown here is derived from an EMBL/GenBank/DDBJ whole genome shotgun (WGS) entry which is preliminary data.</text>
</comment>
<keyword evidence="7" id="KW-1133">Transmembrane helix</keyword>
<dbReference type="InterPro" id="IPR015422">
    <property type="entry name" value="PyrdxlP-dep_Trfase_small"/>
</dbReference>
<dbReference type="GO" id="GO:0006633">
    <property type="term" value="P:fatty acid biosynthetic process"/>
    <property type="evidence" value="ECO:0007669"/>
    <property type="project" value="TreeGrafter"/>
</dbReference>
<dbReference type="InterPro" id="IPR042099">
    <property type="entry name" value="ANL_N_sf"/>
</dbReference>
<dbReference type="InterPro" id="IPR000873">
    <property type="entry name" value="AMP-dep_synth/lig_dom"/>
</dbReference>
<keyword evidence="6" id="KW-0443">Lipid metabolism</keyword>
<proteinExistence type="inferred from homology"/>
<dbReference type="InterPro" id="IPR020845">
    <property type="entry name" value="AMP-binding_CS"/>
</dbReference>
<keyword evidence="4" id="KW-0276">Fatty acid metabolism</keyword>
<dbReference type="InterPro" id="IPR015421">
    <property type="entry name" value="PyrdxlP-dep_Trfase_major"/>
</dbReference>
<dbReference type="InterPro" id="IPR001917">
    <property type="entry name" value="Aminotrans_II_pyridoxalP_BS"/>
</dbReference>
<dbReference type="InterPro" id="IPR040097">
    <property type="entry name" value="FAAL/FAAC"/>
</dbReference>
<evidence type="ECO:0000256" key="7">
    <source>
        <dbReference type="SAM" id="Phobius"/>
    </source>
</evidence>
<dbReference type="SUPFAM" id="SSF53383">
    <property type="entry name" value="PLP-dependent transferases"/>
    <property type="match status" value="1"/>
</dbReference>
<keyword evidence="5" id="KW-0663">Pyridoxal phosphate</keyword>
<dbReference type="GO" id="GO:0071766">
    <property type="term" value="P:Actinobacterium-type cell wall biogenesis"/>
    <property type="evidence" value="ECO:0007669"/>
    <property type="project" value="UniProtKB-ARBA"/>
</dbReference>
<dbReference type="Gene3D" id="3.40.640.10">
    <property type="entry name" value="Type I PLP-dependent aspartate aminotransferase-like (Major domain)"/>
    <property type="match status" value="1"/>
</dbReference>
<dbReference type="Pfam" id="PF00155">
    <property type="entry name" value="Aminotran_1_2"/>
    <property type="match status" value="1"/>
</dbReference>
<dbReference type="CDD" id="cd05931">
    <property type="entry name" value="FAAL"/>
    <property type="match status" value="1"/>
</dbReference>
<dbReference type="GO" id="GO:0005886">
    <property type="term" value="C:plasma membrane"/>
    <property type="evidence" value="ECO:0007669"/>
    <property type="project" value="TreeGrafter"/>
</dbReference>
<dbReference type="FunFam" id="3.40.50.12780:FF:000013">
    <property type="entry name" value="Long-chain-fatty-acid--AMP ligase FadD32"/>
    <property type="match status" value="1"/>
</dbReference>
<sequence length="1113" mass="123333">MLNSFTPPSTSIVDRLRHRAEHLGSQVAFTFLVDGEDEEIKLTYEQLDKRCQAIAAELQARGMEGERALLLFPPGLDFIAAFFGCLYAGVIAVPAYPPRRNRNMVRIQAIAEDAQAKVALTISDVFDRMVPMFEETPKLKTIEWISTDKVEDNLAAKWNQPRITAETLAFLQYTSGSTGTPKGVMLNHGNMMHNSALISYAFETTRSVRACFWLPMYHDMGLIGGVLQPMQIGQPNVLMSPMAFLQQPYRWLRAISKYQCNVSGGPNFAYELCVQKITPEQREKLDLSSWELAFNGAEPVKPETLDRFAKTFEPCGFRREAFYPCYGMAEATLIISGGMKKSPPVIQAVDGYSLDQHQVVDADPDDDGARLIVGCGNTLPDQRILIVDPETFTKRQPDEVGEVWVQGPSIAKGYWRNEEATEAIFNAYTSDTQEGPFLRTGDLGFMQAKGELFITGRLKDMIIVRGVNRYPQDIEQTVTQCHDLLDGMTAAAVMAEVADKERLIIVAEAPRAKRKDLTDIIAAIRREVAIEHEVSVDGVALIRRGSIPKTSSGKIQRHACREHFLTHTLPVLERWVAWDEVQVSEEIQRVKLRRAQLEAARADAEGLAVSDPMVRQRTVQMVIDKIREIAKDRGRQIEPDTDILELDLDSLERMEIIASIEDHYGARFPDDILPSMRTVAQVADCIEIYLATDEMLPTSSGEIPQEMYGFSALPEYRQVRQISEQLGDLGLPNPYFQVLDSATSATAIVDGKEVINFAGYNYLGLADHAEVKKAAIQAIETLGVSTSGSRLISGERALHRDLESELAKFIGVQSSMLMSGGHAANETTIGHLLRTGDLIVHDSMAHSSIITGANLSGARRRPYPHNDWRELDEILHDIRKDYRRVLIVAEGIYGMEGDVCPLPQLVEIRNRHKTWLMVNEAHSLGTLGKTGRGVCEHFGIDPNQIDIWIGTLSKAFGSSGGYVAGSHELVDYLKHTASGFVYSAGLSPPATAAALAGLRQLEQNPGWVTKLQQNADLVRELAKKAGLNIGGSDKSPIVPIIVGDSMMTMILAQKLLADGVNARPLTYPAVEESAARLRLFVNAHHTKDQIRQTINKLAALWSKLQRENHASAG</sequence>
<dbReference type="OrthoDB" id="219272at2"/>
<feature type="domain" description="Carrier" evidence="8">
    <location>
        <begin position="613"/>
        <end position="690"/>
    </location>
</feature>
<dbReference type="Gene3D" id="1.10.1200.10">
    <property type="entry name" value="ACP-like"/>
    <property type="match status" value="1"/>
</dbReference>
<keyword evidence="7" id="KW-0812">Transmembrane</keyword>
<dbReference type="AlphaFoldDB" id="A0A2S8F1N9"/>
<dbReference type="GO" id="GO:0070566">
    <property type="term" value="F:adenylyltransferase activity"/>
    <property type="evidence" value="ECO:0007669"/>
    <property type="project" value="TreeGrafter"/>
</dbReference>
<dbReference type="InterPro" id="IPR036736">
    <property type="entry name" value="ACP-like_sf"/>
</dbReference>
<dbReference type="PROSITE" id="PS00455">
    <property type="entry name" value="AMP_BINDING"/>
    <property type="match status" value="1"/>
</dbReference>
<dbReference type="InterPro" id="IPR045851">
    <property type="entry name" value="AMP-bd_C_sf"/>
</dbReference>